<dbReference type="RefSeq" id="WP_103249044.1">
    <property type="nucleotide sequence ID" value="NZ_PPED02000001.1"/>
</dbReference>
<name>A0A316XI55_9FLAO</name>
<organism evidence="1 2">
    <name type="scientific">Chryseobacterium phosphatilyticum</name>
    <dbReference type="NCBI Taxonomy" id="475075"/>
    <lineage>
        <taxon>Bacteria</taxon>
        <taxon>Pseudomonadati</taxon>
        <taxon>Bacteroidota</taxon>
        <taxon>Flavobacteriia</taxon>
        <taxon>Flavobacteriales</taxon>
        <taxon>Weeksellaceae</taxon>
        <taxon>Chryseobacterium group</taxon>
        <taxon>Chryseobacterium</taxon>
    </lineage>
</organism>
<gene>
    <name evidence="1" type="ORF">C1631_000370</name>
</gene>
<comment type="caution">
    <text evidence="1">The sequence shown here is derived from an EMBL/GenBank/DDBJ whole genome shotgun (WGS) entry which is preliminary data.</text>
</comment>
<proteinExistence type="predicted"/>
<protein>
    <submittedName>
        <fullName evidence="1">Transposase</fullName>
    </submittedName>
</protein>
<dbReference type="Proteomes" id="UP000236594">
    <property type="component" value="Unassembled WGS sequence"/>
</dbReference>
<reference evidence="1 2" key="1">
    <citation type="submission" date="2018-04" db="EMBL/GenBank/DDBJ databases">
        <title>Draft Genome Sequence of Phosphate-Solubilizing Chryseobacterium sp. ISE14 that is a Biocontrol and Plant Growth-Promoting Rhizobacterium Isolated from Cucumber.</title>
        <authorList>
            <person name="Jeong J.-J."/>
            <person name="Sang M.K."/>
            <person name="Choi I.-G."/>
            <person name="Kim K.D."/>
        </authorList>
    </citation>
    <scope>NUCLEOTIDE SEQUENCE [LARGE SCALE GENOMIC DNA]</scope>
    <source>
        <strain evidence="1 2">ISE14</strain>
    </source>
</reference>
<dbReference type="GO" id="GO:0043565">
    <property type="term" value="F:sequence-specific DNA binding"/>
    <property type="evidence" value="ECO:0007669"/>
    <property type="project" value="InterPro"/>
</dbReference>
<dbReference type="OrthoDB" id="1260127at2"/>
<sequence>MDGQKQKIEPNYQRIYTDLINKKFPHKIEECRKFLEKPNLSALEIIALNKKIFGCTEKSTGKHKSYTKTDILEILNYQKKNKLNNKEVAIHFSLSRNSVAKWKKQFL</sequence>
<evidence type="ECO:0000313" key="2">
    <source>
        <dbReference type="Proteomes" id="UP000236594"/>
    </source>
</evidence>
<keyword evidence="2" id="KW-1185">Reference proteome</keyword>
<dbReference type="SUPFAM" id="SSF48295">
    <property type="entry name" value="TrpR-like"/>
    <property type="match status" value="1"/>
</dbReference>
<dbReference type="AlphaFoldDB" id="A0A316XI55"/>
<dbReference type="InterPro" id="IPR010921">
    <property type="entry name" value="Trp_repressor/repl_initiator"/>
</dbReference>
<evidence type="ECO:0000313" key="1">
    <source>
        <dbReference type="EMBL" id="PWN71118.1"/>
    </source>
</evidence>
<dbReference type="EMBL" id="PPED02000001">
    <property type="protein sequence ID" value="PWN71118.1"/>
    <property type="molecule type" value="Genomic_DNA"/>
</dbReference>
<accession>A0A316XI55</accession>